<evidence type="ECO:0000313" key="1">
    <source>
        <dbReference type="EMBL" id="ODS03820.1"/>
    </source>
</evidence>
<comment type="caution">
    <text evidence="1">The sequence shown here is derived from an EMBL/GenBank/DDBJ whole genome shotgun (WGS) entry which is preliminary data.</text>
</comment>
<keyword evidence="2" id="KW-1185">Reference proteome</keyword>
<dbReference type="EMBL" id="LPWD01000046">
    <property type="protein sequence ID" value="ODS03820.1"/>
    <property type="molecule type" value="Genomic_DNA"/>
</dbReference>
<dbReference type="RefSeq" id="WP_069622990.1">
    <property type="nucleotide sequence ID" value="NZ_LPWD01000046.1"/>
</dbReference>
<proteinExistence type="predicted"/>
<dbReference type="Proteomes" id="UP000095042">
    <property type="component" value="Unassembled WGS sequence"/>
</dbReference>
<sequence>MALPRIVVRGKKVILLSGYKDKGTGETRRGVVIDAKDKLLLAARRNPDAVAFGYVAGHWVASA</sequence>
<dbReference type="AlphaFoldDB" id="A0A1E3WDK7"/>
<accession>A0A1E3WDK7</accession>
<reference evidence="1 2" key="1">
    <citation type="journal article" date="2016" name="Environ. Microbiol.">
        <title>New Methyloceanibacter diversity from North Sea sediments includes methanotroph containing solely the soluble methane monooxygenase.</title>
        <authorList>
            <person name="Vekeman B."/>
            <person name="Kerckhof F.M."/>
            <person name="Cremers G."/>
            <person name="de Vos P."/>
            <person name="Vandamme P."/>
            <person name="Boon N."/>
            <person name="Op den Camp H.J."/>
            <person name="Heylen K."/>
        </authorList>
    </citation>
    <scope>NUCLEOTIDE SEQUENCE [LARGE SCALE GENOMIC DNA]</scope>
    <source>
        <strain evidence="1 2">R-67177</strain>
    </source>
</reference>
<dbReference type="OrthoDB" id="8450380at2"/>
<organism evidence="1 2">
    <name type="scientific">Methyloceanibacter marginalis</name>
    <dbReference type="NCBI Taxonomy" id="1774971"/>
    <lineage>
        <taxon>Bacteria</taxon>
        <taxon>Pseudomonadati</taxon>
        <taxon>Pseudomonadota</taxon>
        <taxon>Alphaproteobacteria</taxon>
        <taxon>Hyphomicrobiales</taxon>
        <taxon>Hyphomicrobiaceae</taxon>
        <taxon>Methyloceanibacter</taxon>
    </lineage>
</organism>
<gene>
    <name evidence="1" type="ORF">AUC71_00530</name>
</gene>
<protein>
    <submittedName>
        <fullName evidence="1">Uncharacterized protein</fullName>
    </submittedName>
</protein>
<evidence type="ECO:0000313" key="2">
    <source>
        <dbReference type="Proteomes" id="UP000095042"/>
    </source>
</evidence>
<name>A0A1E3WDK7_9HYPH</name>